<name>A0A7H0SQ34_9CORY</name>
<dbReference type="SUPFAM" id="SSF46785">
    <property type="entry name" value="Winged helix' DNA-binding domain"/>
    <property type="match status" value="1"/>
</dbReference>
<dbReference type="InterPro" id="IPR000524">
    <property type="entry name" value="Tscrpt_reg_HTH_GntR"/>
</dbReference>
<evidence type="ECO:0000256" key="3">
    <source>
        <dbReference type="ARBA" id="ARBA00023163"/>
    </source>
</evidence>
<dbReference type="PROSITE" id="PS50949">
    <property type="entry name" value="HTH_GNTR"/>
    <property type="match status" value="1"/>
</dbReference>
<dbReference type="InterPro" id="IPR008920">
    <property type="entry name" value="TF_FadR/GntR_C"/>
</dbReference>
<dbReference type="EMBL" id="CP046884">
    <property type="protein sequence ID" value="QNQ90659.1"/>
    <property type="molecule type" value="Genomic_DNA"/>
</dbReference>
<dbReference type="KEGG" id="cpoy:GP475_08435"/>
<dbReference type="SMART" id="SM00345">
    <property type="entry name" value="HTH_GNTR"/>
    <property type="match status" value="1"/>
</dbReference>
<dbReference type="Gene3D" id="1.10.10.10">
    <property type="entry name" value="Winged helix-like DNA-binding domain superfamily/Winged helix DNA-binding domain"/>
    <property type="match status" value="1"/>
</dbReference>
<dbReference type="PANTHER" id="PTHR43537">
    <property type="entry name" value="TRANSCRIPTIONAL REGULATOR, GNTR FAMILY"/>
    <property type="match status" value="1"/>
</dbReference>
<keyword evidence="5" id="KW-1185">Reference proteome</keyword>
<protein>
    <submittedName>
        <fullName evidence="4">FCD domain-containing protein</fullName>
    </submittedName>
</protein>
<dbReference type="Pfam" id="PF07729">
    <property type="entry name" value="FCD"/>
    <property type="match status" value="1"/>
</dbReference>
<evidence type="ECO:0000313" key="4">
    <source>
        <dbReference type="EMBL" id="QNQ90659.1"/>
    </source>
</evidence>
<accession>A0A7H0SQ34</accession>
<sequence>MVKPPAFGDGTNLSMTEEVMIYVRDAVHSGKMPADTWFSVYQLSAELGVSRSPVRDALLRLEEAGLVRFTRNRGFQIVKTQPQDVAEIFALRLEIEPAAAFRAARRYLAEPDFAQGFQHHCQQLVDSMVKAAKAQDAEAFFDIDMELHQWIMEAGLARRGSRFVQQLRSHTRILGPSTAGTSRSFQTILDEHLPVIAAIEHGEAQTAKSAMYRHIANTGQLLLTQALKRSKAEDPEQEAAIIWRRYTEGCGDQT</sequence>
<dbReference type="AlphaFoldDB" id="A0A7H0SQ34"/>
<evidence type="ECO:0000313" key="5">
    <source>
        <dbReference type="Proteomes" id="UP000516320"/>
    </source>
</evidence>
<proteinExistence type="predicted"/>
<dbReference type="GO" id="GO:0003700">
    <property type="term" value="F:DNA-binding transcription factor activity"/>
    <property type="evidence" value="ECO:0007669"/>
    <property type="project" value="InterPro"/>
</dbReference>
<dbReference type="InterPro" id="IPR011711">
    <property type="entry name" value="GntR_C"/>
</dbReference>
<keyword evidence="2" id="KW-0238">DNA-binding</keyword>
<keyword evidence="1" id="KW-0805">Transcription regulation</keyword>
<dbReference type="InterPro" id="IPR036388">
    <property type="entry name" value="WH-like_DNA-bd_sf"/>
</dbReference>
<dbReference type="SMART" id="SM00895">
    <property type="entry name" value="FCD"/>
    <property type="match status" value="1"/>
</dbReference>
<organism evidence="4 5">
    <name type="scientific">Corynebacterium poyangense</name>
    <dbReference type="NCBI Taxonomy" id="2684405"/>
    <lineage>
        <taxon>Bacteria</taxon>
        <taxon>Bacillati</taxon>
        <taxon>Actinomycetota</taxon>
        <taxon>Actinomycetes</taxon>
        <taxon>Mycobacteriales</taxon>
        <taxon>Corynebacteriaceae</taxon>
        <taxon>Corynebacterium</taxon>
    </lineage>
</organism>
<dbReference type="InterPro" id="IPR036390">
    <property type="entry name" value="WH_DNA-bd_sf"/>
</dbReference>
<evidence type="ECO:0000256" key="2">
    <source>
        <dbReference type="ARBA" id="ARBA00023125"/>
    </source>
</evidence>
<dbReference type="SUPFAM" id="SSF48008">
    <property type="entry name" value="GntR ligand-binding domain-like"/>
    <property type="match status" value="1"/>
</dbReference>
<dbReference type="GO" id="GO:0003677">
    <property type="term" value="F:DNA binding"/>
    <property type="evidence" value="ECO:0007669"/>
    <property type="project" value="UniProtKB-KW"/>
</dbReference>
<reference evidence="4 5" key="1">
    <citation type="submission" date="2019-12" db="EMBL/GenBank/DDBJ databases">
        <title>Corynebacterium sp. nov., isolated from feces of the Anser Albifrons in China.</title>
        <authorList>
            <person name="Liu Q."/>
        </authorList>
    </citation>
    <scope>NUCLEOTIDE SEQUENCE [LARGE SCALE GENOMIC DNA]</scope>
    <source>
        <strain evidence="4 5">4H37-19</strain>
    </source>
</reference>
<evidence type="ECO:0000256" key="1">
    <source>
        <dbReference type="ARBA" id="ARBA00023015"/>
    </source>
</evidence>
<keyword evidence="3" id="KW-0804">Transcription</keyword>
<dbReference type="RefSeq" id="WP_187973973.1">
    <property type="nucleotide sequence ID" value="NZ_CP046884.1"/>
</dbReference>
<gene>
    <name evidence="4" type="ORF">GP475_08435</name>
</gene>
<dbReference type="Proteomes" id="UP000516320">
    <property type="component" value="Chromosome"/>
</dbReference>
<dbReference type="Pfam" id="PF00392">
    <property type="entry name" value="GntR"/>
    <property type="match status" value="1"/>
</dbReference>
<dbReference type="PANTHER" id="PTHR43537:SF24">
    <property type="entry name" value="GLUCONATE OPERON TRANSCRIPTIONAL REPRESSOR"/>
    <property type="match status" value="1"/>
</dbReference>
<dbReference type="Gene3D" id="1.20.120.530">
    <property type="entry name" value="GntR ligand-binding domain-like"/>
    <property type="match status" value="1"/>
</dbReference>